<accession>A0A2T0R173</accession>
<keyword evidence="7" id="KW-1185">Reference proteome</keyword>
<dbReference type="AlphaFoldDB" id="A0A2T0R173"/>
<sequence>MHRPAWRVHTFVVPAPGVPLRTRTPLSAVTLAALLVLTACGGGGQSSSEKSADATPVKGGNLTFAISVDSGCIDPQQVGNNDALNIGRQLVDSLTVQDLDGKIQPWLAQTWEVSPDAKTFTFHLREGATFSDGTPVDSAAVKANLDGIVALGAKASLGSTYLQGYTGTQTPDAQTAVVTFAQPSAQFLQATSTMSLGLLSVPTTTADPATRCDGSTLVGSGPFTVGSYANGSKTVLKKRTGYDWAPTGAKHQGEAYLDTITYEVVPEASVRTGSLQSKQIDATTGIASQDLPQFDGNGFWTQRRANPGIPYNFFPNESRPIFSDIRVRQAFSKAVDRKTLASILNPGDVAVSSALSASTPLASDDSKDLALDVAGANELLDEAGWVKGADGVRAKDGKKLTVTVTFWQPTTAVLELVQQQERAVGIDLQLKQGTTAETTALQNSGDYDVLFYNLTRSDPDVLRTIFSTETRNVNHRAHSQVDDLLTQQAATTDTAQRAQLVAQASKLLVEEAHSIPLIELSTVIAANEDVHDLQFEGSSRLWFYDAWKQA</sequence>
<dbReference type="Pfam" id="PF00496">
    <property type="entry name" value="SBP_bac_5"/>
    <property type="match status" value="1"/>
</dbReference>
<dbReference type="SUPFAM" id="SSF53850">
    <property type="entry name" value="Periplasmic binding protein-like II"/>
    <property type="match status" value="1"/>
</dbReference>
<dbReference type="GO" id="GO:0042597">
    <property type="term" value="C:periplasmic space"/>
    <property type="evidence" value="ECO:0007669"/>
    <property type="project" value="UniProtKB-ARBA"/>
</dbReference>
<evidence type="ECO:0000313" key="7">
    <source>
        <dbReference type="Proteomes" id="UP000238083"/>
    </source>
</evidence>
<dbReference type="InterPro" id="IPR030678">
    <property type="entry name" value="Peptide/Ni-bd"/>
</dbReference>
<name>A0A2T0R173_9ACTN</name>
<dbReference type="InterPro" id="IPR039424">
    <property type="entry name" value="SBP_5"/>
</dbReference>
<evidence type="ECO:0000256" key="2">
    <source>
        <dbReference type="ARBA" id="ARBA00005695"/>
    </source>
</evidence>
<evidence type="ECO:0000256" key="4">
    <source>
        <dbReference type="ARBA" id="ARBA00022729"/>
    </source>
</evidence>
<dbReference type="PIRSF" id="PIRSF002741">
    <property type="entry name" value="MppA"/>
    <property type="match status" value="1"/>
</dbReference>
<feature type="domain" description="Solute-binding protein family 5" evidence="5">
    <location>
        <begin position="102"/>
        <end position="461"/>
    </location>
</feature>
<comment type="subcellular location">
    <subcellularLocation>
        <location evidence="1">Cell envelope</location>
    </subcellularLocation>
</comment>
<protein>
    <submittedName>
        <fullName evidence="6">Peptide/nickel transport system substrate-binding protein</fullName>
    </submittedName>
</protein>
<comment type="caution">
    <text evidence="6">The sequence shown here is derived from an EMBL/GenBank/DDBJ whole genome shotgun (WGS) entry which is preliminary data.</text>
</comment>
<dbReference type="Gene3D" id="3.10.105.10">
    <property type="entry name" value="Dipeptide-binding Protein, Domain 3"/>
    <property type="match status" value="1"/>
</dbReference>
<evidence type="ECO:0000259" key="5">
    <source>
        <dbReference type="Pfam" id="PF00496"/>
    </source>
</evidence>
<dbReference type="PANTHER" id="PTHR30290">
    <property type="entry name" value="PERIPLASMIC BINDING COMPONENT OF ABC TRANSPORTER"/>
    <property type="match status" value="1"/>
</dbReference>
<dbReference type="GO" id="GO:1904680">
    <property type="term" value="F:peptide transmembrane transporter activity"/>
    <property type="evidence" value="ECO:0007669"/>
    <property type="project" value="TreeGrafter"/>
</dbReference>
<dbReference type="InterPro" id="IPR000914">
    <property type="entry name" value="SBP_5_dom"/>
</dbReference>
<evidence type="ECO:0000313" key="6">
    <source>
        <dbReference type="EMBL" id="PRY13063.1"/>
    </source>
</evidence>
<dbReference type="EMBL" id="PVZF01000009">
    <property type="protein sequence ID" value="PRY13063.1"/>
    <property type="molecule type" value="Genomic_DNA"/>
</dbReference>
<dbReference type="Gene3D" id="3.40.190.10">
    <property type="entry name" value="Periplasmic binding protein-like II"/>
    <property type="match status" value="1"/>
</dbReference>
<gene>
    <name evidence="6" type="ORF">CLV37_109254</name>
</gene>
<evidence type="ECO:0000256" key="3">
    <source>
        <dbReference type="ARBA" id="ARBA00022448"/>
    </source>
</evidence>
<proteinExistence type="inferred from homology"/>
<evidence type="ECO:0000256" key="1">
    <source>
        <dbReference type="ARBA" id="ARBA00004196"/>
    </source>
</evidence>
<organism evidence="6 7">
    <name type="scientific">Kineococcus rhizosphaerae</name>
    <dbReference type="NCBI Taxonomy" id="559628"/>
    <lineage>
        <taxon>Bacteria</taxon>
        <taxon>Bacillati</taxon>
        <taxon>Actinomycetota</taxon>
        <taxon>Actinomycetes</taxon>
        <taxon>Kineosporiales</taxon>
        <taxon>Kineosporiaceae</taxon>
        <taxon>Kineococcus</taxon>
    </lineage>
</organism>
<keyword evidence="3" id="KW-0813">Transport</keyword>
<comment type="similarity">
    <text evidence="2">Belongs to the bacterial solute-binding protein 5 family.</text>
</comment>
<dbReference type="CDD" id="cd08492">
    <property type="entry name" value="PBP2_NikA_DppA_OppA_like_15"/>
    <property type="match status" value="1"/>
</dbReference>
<dbReference type="GO" id="GO:0030313">
    <property type="term" value="C:cell envelope"/>
    <property type="evidence" value="ECO:0007669"/>
    <property type="project" value="UniProtKB-SubCell"/>
</dbReference>
<reference evidence="6 7" key="1">
    <citation type="submission" date="2018-03" db="EMBL/GenBank/DDBJ databases">
        <title>Genomic Encyclopedia of Archaeal and Bacterial Type Strains, Phase II (KMG-II): from individual species to whole genera.</title>
        <authorList>
            <person name="Goeker M."/>
        </authorList>
    </citation>
    <scope>NUCLEOTIDE SEQUENCE [LARGE SCALE GENOMIC DNA]</scope>
    <source>
        <strain evidence="6 7">DSM 19711</strain>
    </source>
</reference>
<dbReference type="GO" id="GO:0015833">
    <property type="term" value="P:peptide transport"/>
    <property type="evidence" value="ECO:0007669"/>
    <property type="project" value="TreeGrafter"/>
</dbReference>
<dbReference type="Proteomes" id="UP000238083">
    <property type="component" value="Unassembled WGS sequence"/>
</dbReference>
<keyword evidence="4" id="KW-0732">Signal</keyword>
<dbReference type="PANTHER" id="PTHR30290:SF10">
    <property type="entry name" value="PERIPLASMIC OLIGOPEPTIDE-BINDING PROTEIN-RELATED"/>
    <property type="match status" value="1"/>
</dbReference>
<dbReference type="GO" id="GO:0043190">
    <property type="term" value="C:ATP-binding cassette (ABC) transporter complex"/>
    <property type="evidence" value="ECO:0007669"/>
    <property type="project" value="InterPro"/>
</dbReference>